<comment type="similarity">
    <text evidence="1">Belongs to the metallo-dependent hydrolases superfamily. TatD-type hydrolase family.</text>
</comment>
<evidence type="ECO:0000256" key="2">
    <source>
        <dbReference type="ARBA" id="ARBA00022801"/>
    </source>
</evidence>
<dbReference type="AlphaFoldDB" id="A0AAF3F455"/>
<sequence length="505" mass="56215">MPPKNEPKSAEKKKETARRSVGAAQGAVLGEKMKANGGSSQIPDIAQGPKWKRSATTPSQNLTEKEALVKVVKQEVGKMKNEANCGCTSEDGTASEADAPLEMLMLLPKALVKKASPNQTTPSQSISSVSQQCPQVPLVRGESTGSQSTRQISQEPTQESIKLVSSLPMIQSHRSSSQSLVRVGSSKRFEYSDFTHIPDGENFVDAHCHLDYMRYKIGKKENSLFNTWAEMTNLYRSFPQQMSGCIWNIVHPGYLQNDPNWMEEMIKDPHVLGVSVGCHPRYVDKFHSSPKGGTETYFEWLNRVLEEKEMYKICAIGECGLESTYNPPPKDLQMAVLTQQLWLAKKHLLPVIIHCRADAQSENLVLDTIISLLGNMHNVHFHCAPLKADVLKLWMDKLPNCYFGFTPRILDNRPTTVEALRVVPLTRMLLESDAPYFATALTKAMEGPYSKGSETNASISSPAEASTVAAYIAQVKGFSTAHVMLVTRMNTYRFYNLDRTSRINL</sequence>
<evidence type="ECO:0000313" key="5">
    <source>
        <dbReference type="WBParaSite" id="MBELARI_LOCUS21309"/>
    </source>
</evidence>
<proteinExistence type="inferred from homology"/>
<keyword evidence="2" id="KW-0378">Hydrolase</keyword>
<feature type="region of interest" description="Disordered" evidence="3">
    <location>
        <begin position="139"/>
        <end position="158"/>
    </location>
</feature>
<dbReference type="InterPro" id="IPR018228">
    <property type="entry name" value="DNase_TatD-rel_CS"/>
</dbReference>
<evidence type="ECO:0000256" key="1">
    <source>
        <dbReference type="ARBA" id="ARBA00009275"/>
    </source>
</evidence>
<dbReference type="Pfam" id="PF01026">
    <property type="entry name" value="TatD_DNase"/>
    <property type="match status" value="1"/>
</dbReference>
<dbReference type="GO" id="GO:0016788">
    <property type="term" value="F:hydrolase activity, acting on ester bonds"/>
    <property type="evidence" value="ECO:0007669"/>
    <property type="project" value="InterPro"/>
</dbReference>
<dbReference type="PANTHER" id="PTHR46363:SF1">
    <property type="entry name" value="DEOXYRIBONUCLEASE TATDN2-RELATED"/>
    <property type="match status" value="1"/>
</dbReference>
<dbReference type="InterPro" id="IPR032466">
    <property type="entry name" value="Metal_Hydrolase"/>
</dbReference>
<reference evidence="5" key="1">
    <citation type="submission" date="2024-02" db="UniProtKB">
        <authorList>
            <consortium name="WormBaseParasite"/>
        </authorList>
    </citation>
    <scope>IDENTIFICATION</scope>
</reference>
<name>A0AAF3F455_9BILA</name>
<feature type="compositionally biased region" description="Polar residues" evidence="3">
    <location>
        <begin position="143"/>
        <end position="158"/>
    </location>
</feature>
<dbReference type="Proteomes" id="UP000887575">
    <property type="component" value="Unassembled WGS sequence"/>
</dbReference>
<evidence type="ECO:0000313" key="4">
    <source>
        <dbReference type="Proteomes" id="UP000887575"/>
    </source>
</evidence>
<organism evidence="4 5">
    <name type="scientific">Mesorhabditis belari</name>
    <dbReference type="NCBI Taxonomy" id="2138241"/>
    <lineage>
        <taxon>Eukaryota</taxon>
        <taxon>Metazoa</taxon>
        <taxon>Ecdysozoa</taxon>
        <taxon>Nematoda</taxon>
        <taxon>Chromadorea</taxon>
        <taxon>Rhabditida</taxon>
        <taxon>Rhabditina</taxon>
        <taxon>Rhabditomorpha</taxon>
        <taxon>Rhabditoidea</taxon>
        <taxon>Rhabditidae</taxon>
        <taxon>Mesorhabditinae</taxon>
        <taxon>Mesorhabditis</taxon>
    </lineage>
</organism>
<accession>A0AAF3F455</accession>
<protein>
    <submittedName>
        <fullName evidence="5">Uncharacterized protein</fullName>
    </submittedName>
</protein>
<dbReference type="WBParaSite" id="MBELARI_LOCUS21309">
    <property type="protein sequence ID" value="MBELARI_LOCUS21309"/>
    <property type="gene ID" value="MBELARI_LOCUS21309"/>
</dbReference>
<feature type="compositionally biased region" description="Basic and acidic residues" evidence="3">
    <location>
        <begin position="1"/>
        <end position="18"/>
    </location>
</feature>
<feature type="region of interest" description="Disordered" evidence="3">
    <location>
        <begin position="1"/>
        <end position="63"/>
    </location>
</feature>
<dbReference type="InterPro" id="IPR001130">
    <property type="entry name" value="TatD-like"/>
</dbReference>
<evidence type="ECO:0000256" key="3">
    <source>
        <dbReference type="SAM" id="MobiDB-lite"/>
    </source>
</evidence>
<dbReference type="Gene3D" id="3.20.20.140">
    <property type="entry name" value="Metal-dependent hydrolases"/>
    <property type="match status" value="1"/>
</dbReference>
<keyword evidence="4" id="KW-1185">Reference proteome</keyword>
<dbReference type="PROSITE" id="PS01137">
    <property type="entry name" value="TATD_1"/>
    <property type="match status" value="1"/>
</dbReference>
<dbReference type="SUPFAM" id="SSF51556">
    <property type="entry name" value="Metallo-dependent hydrolases"/>
    <property type="match status" value="1"/>
</dbReference>
<dbReference type="PANTHER" id="PTHR46363">
    <property type="entry name" value="DEOXYRIBONUCLEASE TATDN2-RELATED"/>
    <property type="match status" value="1"/>
</dbReference>